<feature type="transmembrane region" description="Helical" evidence="1">
    <location>
        <begin position="608"/>
        <end position="633"/>
    </location>
</feature>
<feature type="transmembrane region" description="Helical" evidence="1">
    <location>
        <begin position="339"/>
        <end position="354"/>
    </location>
</feature>
<feature type="transmembrane region" description="Helical" evidence="1">
    <location>
        <begin position="490"/>
        <end position="512"/>
    </location>
</feature>
<feature type="transmembrane region" description="Helical" evidence="1">
    <location>
        <begin position="36"/>
        <end position="55"/>
    </location>
</feature>
<keyword evidence="1" id="KW-0812">Transmembrane</keyword>
<evidence type="ECO:0000259" key="2">
    <source>
        <dbReference type="Pfam" id="PF06808"/>
    </source>
</evidence>
<dbReference type="PANTHER" id="PTHR43849">
    <property type="entry name" value="BLL3936 PROTEIN"/>
    <property type="match status" value="1"/>
</dbReference>
<evidence type="ECO:0000313" key="3">
    <source>
        <dbReference type="EMBL" id="ADI23550.1"/>
    </source>
</evidence>
<keyword evidence="1" id="KW-1133">Transmembrane helix</keyword>
<dbReference type="AlphaFoldDB" id="E7C7X6"/>
<feature type="transmembrane region" description="Helical" evidence="1">
    <location>
        <begin position="389"/>
        <end position="408"/>
    </location>
</feature>
<feature type="transmembrane region" description="Helical" evidence="1">
    <location>
        <begin position="12"/>
        <end position="30"/>
    </location>
</feature>
<feature type="domain" description="TRAP C4-dicarboxylate transport system permease DctM subunit" evidence="2">
    <location>
        <begin position="110"/>
        <end position="565"/>
    </location>
</feature>
<evidence type="ECO:0000256" key="1">
    <source>
        <dbReference type="SAM" id="Phobius"/>
    </source>
</evidence>
<name>E7C7X6_9BACT</name>
<accession>E7C7X6</accession>
<feature type="transmembrane region" description="Helical" evidence="1">
    <location>
        <begin position="415"/>
        <end position="436"/>
    </location>
</feature>
<feature type="transmembrane region" description="Helical" evidence="1">
    <location>
        <begin position="129"/>
        <end position="148"/>
    </location>
</feature>
<feature type="transmembrane region" description="Helical" evidence="1">
    <location>
        <begin position="168"/>
        <end position="190"/>
    </location>
</feature>
<feature type="transmembrane region" description="Helical" evidence="1">
    <location>
        <begin position="293"/>
        <end position="312"/>
    </location>
</feature>
<proteinExistence type="predicted"/>
<feature type="transmembrane region" description="Helical" evidence="1">
    <location>
        <begin position="552"/>
        <end position="570"/>
    </location>
</feature>
<feature type="transmembrane region" description="Helical" evidence="1">
    <location>
        <begin position="361"/>
        <end position="383"/>
    </location>
</feature>
<dbReference type="InterPro" id="IPR010656">
    <property type="entry name" value="DctM"/>
</dbReference>
<reference evidence="3" key="1">
    <citation type="submission" date="2010-01" db="EMBL/GenBank/DDBJ databases">
        <title>Genome fragments of uncultured bacteria from the North Pacific subtropical Gyre.</title>
        <authorList>
            <person name="Pham V.D."/>
            <person name="Delong E.F."/>
        </authorList>
    </citation>
    <scope>NUCLEOTIDE SEQUENCE</scope>
</reference>
<sequence length="651" mass="69788">MTENTDHWTIKSLVTVLAVGMSVYHLNIAYTGGYEFVFQRSLSFLFGITLIILVYRHSDQTVWGKLLTALLFVLAVLSIGYPVIETDYLNGRLFYVDPLKTEDFILGSIAILLTLEVARRTINTALPLIVAFFLFYSFFGSVFPWEFAHRGASFKDMIDHHYLAQEGLWNLPLGVFSTYIFLFILFGAFLDRMGAANYYVRLSMSAAGSLRGGPAKAAVFASAMTGSITGSANANVATTGPFTIPMMKKSGFKSETAAGIETAASTGGQIMPPIMGASAFLIVEFTGIKYWDVVKVSILPAILYFLSVYTIVHLEARKGGLEGIPRDQLERVWTVFKEGWYYLLPPVLIMIVLMRGQSVPFAGVVGIGSVIVLGGLKGVIGLYEKSRTVGIGIGVIAESIVAGLVNVIKALEQGAIRSLPVCAAVAAVGIVMGALFQTGLGLKFSSMVVSLAGDSLFLAIILVGIASFVLGMGLPTSAAYIVLSVMAVPALLNLGQPWGLSLLGAHLIVFWFSLDSCFTPPVCIPAYTAAGIAQANPSSAAWAAFRTAKGMYIIPLMFAFTSILLVDQPLALTQTFVAAVFGFLTTGAVIVGHMYVRLGAMERTILSIGALGLFWPSLILQIAGGVVLATVFVSQRMRYSKSLVSDCTPAE</sequence>
<feature type="transmembrane region" description="Helical" evidence="1">
    <location>
        <begin position="456"/>
        <end position="483"/>
    </location>
</feature>
<dbReference type="Pfam" id="PF06808">
    <property type="entry name" value="DctM"/>
    <property type="match status" value="1"/>
</dbReference>
<keyword evidence="1" id="KW-0472">Membrane</keyword>
<organism evidence="3">
    <name type="scientific">uncultured nuHF2 cluster bacterium HF0770_42C12</name>
    <dbReference type="NCBI Taxonomy" id="723593"/>
    <lineage>
        <taxon>Bacteria</taxon>
        <taxon>environmental samples</taxon>
    </lineage>
</organism>
<protein>
    <submittedName>
        <fullName evidence="3">TRAP-type uncharacterized transport system, fused permease components</fullName>
    </submittedName>
</protein>
<feature type="transmembrane region" description="Helical" evidence="1">
    <location>
        <begin position="576"/>
        <end position="596"/>
    </location>
</feature>
<feature type="transmembrane region" description="Helical" evidence="1">
    <location>
        <begin position="62"/>
        <end position="84"/>
    </location>
</feature>
<dbReference type="NCBIfam" id="TIGR02123">
    <property type="entry name" value="TRAP_fused"/>
    <property type="match status" value="1"/>
</dbReference>
<dbReference type="EMBL" id="GU568018">
    <property type="protein sequence ID" value="ADI23550.1"/>
    <property type="molecule type" value="Genomic_DNA"/>
</dbReference>
<dbReference type="InterPro" id="IPR011853">
    <property type="entry name" value="TRAP_DctM-Dct_fused"/>
</dbReference>
<dbReference type="PANTHER" id="PTHR43849:SF2">
    <property type="entry name" value="BLL3936 PROTEIN"/>
    <property type="match status" value="1"/>
</dbReference>
<feature type="transmembrane region" description="Helical" evidence="1">
    <location>
        <begin position="104"/>
        <end position="122"/>
    </location>
</feature>